<evidence type="ECO:0000256" key="2">
    <source>
        <dbReference type="ARBA" id="ARBA00009399"/>
    </source>
</evidence>
<comment type="caution">
    <text evidence="8">The sequence shown here is derived from an EMBL/GenBank/DDBJ whole genome shotgun (WGS) entry which is preliminary data.</text>
</comment>
<feature type="domain" description="GtrA/DPMS transmembrane" evidence="7">
    <location>
        <begin position="20"/>
        <end position="143"/>
    </location>
</feature>
<dbReference type="Pfam" id="PF04138">
    <property type="entry name" value="GtrA_DPMS_TM"/>
    <property type="match status" value="1"/>
</dbReference>
<comment type="similarity">
    <text evidence="2">Belongs to the GtrA family.</text>
</comment>
<keyword evidence="5 6" id="KW-0472">Membrane</keyword>
<dbReference type="EMBL" id="ABVQ01000036">
    <property type="protein sequence ID" value="EEC57675.1"/>
    <property type="molecule type" value="Genomic_DNA"/>
</dbReference>
<evidence type="ECO:0000313" key="8">
    <source>
        <dbReference type="EMBL" id="EEC57675.1"/>
    </source>
</evidence>
<dbReference type="PANTHER" id="PTHR38459">
    <property type="entry name" value="PROPHAGE BACTOPRENOL-LINKED GLUCOSE TRANSLOCASE HOMOLOG"/>
    <property type="match status" value="1"/>
</dbReference>
<dbReference type="InterPro" id="IPR051401">
    <property type="entry name" value="GtrA_CellWall_Glycosyl"/>
</dbReference>
<evidence type="ECO:0000256" key="6">
    <source>
        <dbReference type="SAM" id="Phobius"/>
    </source>
</evidence>
<evidence type="ECO:0000256" key="5">
    <source>
        <dbReference type="ARBA" id="ARBA00023136"/>
    </source>
</evidence>
<sequence length="146" mass="16484">MNDKINNLIKKFLNKETISYLIFGVLTTIINIVVFWFAERELAFIMSEDAASLVGNVIAWVISVAFAFVTNKLFVFESKSMAFKVVMAELTGFVIARLLSLAFDEGFMFVAIVLLGMNSLLAKIISNVFVVIINYVLSKFFIFKNK</sequence>
<keyword evidence="9" id="KW-1185">Reference proteome</keyword>
<dbReference type="HOGENOM" id="CLU_083873_1_1_9"/>
<dbReference type="GO" id="GO:0005886">
    <property type="term" value="C:plasma membrane"/>
    <property type="evidence" value="ECO:0007669"/>
    <property type="project" value="TreeGrafter"/>
</dbReference>
<proteinExistence type="inferred from homology"/>
<protein>
    <recommendedName>
        <fullName evidence="7">GtrA/DPMS transmembrane domain-containing protein</fullName>
    </recommendedName>
</protein>
<evidence type="ECO:0000256" key="3">
    <source>
        <dbReference type="ARBA" id="ARBA00022692"/>
    </source>
</evidence>
<evidence type="ECO:0000256" key="1">
    <source>
        <dbReference type="ARBA" id="ARBA00004141"/>
    </source>
</evidence>
<dbReference type="STRING" id="483218.BACPEC_02187"/>
<keyword evidence="3 6" id="KW-0812">Transmembrane</keyword>
<dbReference type="eggNOG" id="COG2246">
    <property type="taxonomic scope" value="Bacteria"/>
</dbReference>
<dbReference type="PANTHER" id="PTHR38459:SF5">
    <property type="entry name" value="CELL WALL TEICHOIC ACID GLYCOSYLATION PROTEIN GTCA"/>
    <property type="match status" value="1"/>
</dbReference>
<reference evidence="8 9" key="1">
    <citation type="submission" date="2008-11" db="EMBL/GenBank/DDBJ databases">
        <title>Draft genome sequence of Bacteroides pectinophilus (ATCC 43243).</title>
        <authorList>
            <person name="Sudarsanam P."/>
            <person name="Ley R."/>
            <person name="Guruge J."/>
            <person name="Turnbaugh P.J."/>
            <person name="Mahowald M."/>
            <person name="Liep D."/>
            <person name="Gordon J."/>
        </authorList>
    </citation>
    <scope>NUCLEOTIDE SEQUENCE [LARGE SCALE GENOMIC DNA]</scope>
    <source>
        <strain evidence="8 9">ATCC 43243</strain>
    </source>
</reference>
<evidence type="ECO:0000259" key="7">
    <source>
        <dbReference type="Pfam" id="PF04138"/>
    </source>
</evidence>
<dbReference type="AlphaFoldDB" id="B7ASX9"/>
<evidence type="ECO:0000313" key="9">
    <source>
        <dbReference type="Proteomes" id="UP000003136"/>
    </source>
</evidence>
<accession>B7ASX9</accession>
<keyword evidence="4 6" id="KW-1133">Transmembrane helix</keyword>
<feature type="transmembrane region" description="Helical" evidence="6">
    <location>
        <begin position="20"/>
        <end position="38"/>
    </location>
</feature>
<comment type="subcellular location">
    <subcellularLocation>
        <location evidence="1">Membrane</location>
        <topology evidence="1">Multi-pass membrane protein</topology>
    </subcellularLocation>
</comment>
<feature type="transmembrane region" description="Helical" evidence="6">
    <location>
        <begin position="109"/>
        <end position="137"/>
    </location>
</feature>
<evidence type="ECO:0000256" key="4">
    <source>
        <dbReference type="ARBA" id="ARBA00022989"/>
    </source>
</evidence>
<dbReference type="Proteomes" id="UP000003136">
    <property type="component" value="Unassembled WGS sequence"/>
</dbReference>
<dbReference type="InterPro" id="IPR007267">
    <property type="entry name" value="GtrA_DPMS_TM"/>
</dbReference>
<feature type="transmembrane region" description="Helical" evidence="6">
    <location>
        <begin position="50"/>
        <end position="69"/>
    </location>
</feature>
<dbReference type="GO" id="GO:0000271">
    <property type="term" value="P:polysaccharide biosynthetic process"/>
    <property type="evidence" value="ECO:0007669"/>
    <property type="project" value="InterPro"/>
</dbReference>
<organism evidence="8 9">
    <name type="scientific">[Bacteroides] pectinophilus ATCC 43243</name>
    <dbReference type="NCBI Taxonomy" id="483218"/>
    <lineage>
        <taxon>Bacteria</taxon>
        <taxon>Bacillati</taxon>
        <taxon>Bacillota</taxon>
        <taxon>Clostridia</taxon>
        <taxon>Eubacteriales</taxon>
    </lineage>
</organism>
<reference evidence="8 9" key="2">
    <citation type="submission" date="2008-11" db="EMBL/GenBank/DDBJ databases">
        <authorList>
            <person name="Fulton L."/>
            <person name="Clifton S."/>
            <person name="Fulton B."/>
            <person name="Xu J."/>
            <person name="Minx P."/>
            <person name="Pepin K.H."/>
            <person name="Johnson M."/>
            <person name="Bhonagiri V."/>
            <person name="Nash W.E."/>
            <person name="Mardis E.R."/>
            <person name="Wilson R.K."/>
        </authorList>
    </citation>
    <scope>NUCLEOTIDE SEQUENCE [LARGE SCALE GENOMIC DNA]</scope>
    <source>
        <strain evidence="8 9">ATCC 43243</strain>
    </source>
</reference>
<gene>
    <name evidence="8" type="ORF">BACPEC_02187</name>
</gene>
<name>B7ASX9_9FIRM</name>